<evidence type="ECO:0000313" key="2">
    <source>
        <dbReference type="Proteomes" id="UP001180825"/>
    </source>
</evidence>
<dbReference type="EMBL" id="JAVDXV010000008">
    <property type="protein sequence ID" value="MDR7335025.1"/>
    <property type="molecule type" value="Genomic_DNA"/>
</dbReference>
<reference evidence="1 2" key="1">
    <citation type="submission" date="2023-07" db="EMBL/GenBank/DDBJ databases">
        <title>Sorghum-associated microbial communities from plants grown in Nebraska, USA.</title>
        <authorList>
            <person name="Schachtman D."/>
        </authorList>
    </citation>
    <scope>NUCLEOTIDE SEQUENCE [LARGE SCALE GENOMIC DNA]</scope>
    <source>
        <strain evidence="1 2">BE316</strain>
    </source>
</reference>
<gene>
    <name evidence="1" type="ORF">J2X21_004189</name>
</gene>
<organism evidence="1 2">
    <name type="scientific">Roseateles asaccharophilus</name>
    <dbReference type="NCBI Taxonomy" id="582607"/>
    <lineage>
        <taxon>Bacteria</taxon>
        <taxon>Pseudomonadati</taxon>
        <taxon>Pseudomonadota</taxon>
        <taxon>Betaproteobacteria</taxon>
        <taxon>Burkholderiales</taxon>
        <taxon>Sphaerotilaceae</taxon>
        <taxon>Roseateles</taxon>
    </lineage>
</organism>
<accession>A0ABU2ACW1</accession>
<protein>
    <recommendedName>
        <fullName evidence="3">Transporter substrate-binding domain-containing protein</fullName>
    </recommendedName>
</protein>
<dbReference type="RefSeq" id="WP_310331800.1">
    <property type="nucleotide sequence ID" value="NZ_JAVDXV010000008.1"/>
</dbReference>
<dbReference type="Proteomes" id="UP001180825">
    <property type="component" value="Unassembled WGS sequence"/>
</dbReference>
<evidence type="ECO:0008006" key="3">
    <source>
        <dbReference type="Google" id="ProtNLM"/>
    </source>
</evidence>
<keyword evidence="2" id="KW-1185">Reference proteome</keyword>
<comment type="caution">
    <text evidence="1">The sequence shown here is derived from an EMBL/GenBank/DDBJ whole genome shotgun (WGS) entry which is preliminary data.</text>
</comment>
<proteinExistence type="predicted"/>
<dbReference type="SUPFAM" id="SSF53850">
    <property type="entry name" value="Periplasmic binding protein-like II"/>
    <property type="match status" value="1"/>
</dbReference>
<dbReference type="Gene3D" id="3.40.190.10">
    <property type="entry name" value="Periplasmic binding protein-like II"/>
    <property type="match status" value="2"/>
</dbReference>
<sequence length="241" mass="26437">MGHRRVMVLALLGAGLPSLGLAGSPALRFASDGNDESGLAPIGRAVLRRAFERLNRNLQFDHLPLRRSLPMTVQGHLDGEALRIRELATTHPELLLVPVPIVMVQVLGYARVQGPQPQDDLSLKALRVGFPRGVVLLERWLADAPRKVEATHRAELLRLLQRDVIDVALLTSVAGLPDLTPEPGSGMVRLPNPFHVLPLFALLHQRHRELLPALTATLRDMEDSGESARLRNAAWGSTLMP</sequence>
<evidence type="ECO:0000313" key="1">
    <source>
        <dbReference type="EMBL" id="MDR7335025.1"/>
    </source>
</evidence>
<name>A0ABU2ACW1_9BURK</name>